<reference evidence="3" key="1">
    <citation type="journal article" date="2019" name="Int. J. Syst. Evol. Microbiol.">
        <title>The Global Catalogue of Microorganisms (GCM) 10K type strain sequencing project: providing services to taxonomists for standard genome sequencing and annotation.</title>
        <authorList>
            <consortium name="The Broad Institute Genomics Platform"/>
            <consortium name="The Broad Institute Genome Sequencing Center for Infectious Disease"/>
            <person name="Wu L."/>
            <person name="Ma J."/>
        </authorList>
    </citation>
    <scope>NUCLEOTIDE SEQUENCE [LARGE SCALE GENOMIC DNA]</scope>
    <source>
        <strain evidence="3">KCTC 52366</strain>
    </source>
</reference>
<protein>
    <submittedName>
        <fullName evidence="2">VOC family protein</fullName>
    </submittedName>
</protein>
<comment type="caution">
    <text evidence="2">The sequence shown here is derived from an EMBL/GenBank/DDBJ whole genome shotgun (WGS) entry which is preliminary data.</text>
</comment>
<dbReference type="Proteomes" id="UP001595632">
    <property type="component" value="Unassembled WGS sequence"/>
</dbReference>
<organism evidence="2 3">
    <name type="scientific">Psychromarinibacter halotolerans</name>
    <dbReference type="NCBI Taxonomy" id="1775175"/>
    <lineage>
        <taxon>Bacteria</taxon>
        <taxon>Pseudomonadati</taxon>
        <taxon>Pseudomonadota</taxon>
        <taxon>Alphaproteobacteria</taxon>
        <taxon>Rhodobacterales</taxon>
        <taxon>Paracoccaceae</taxon>
        <taxon>Psychromarinibacter</taxon>
    </lineage>
</organism>
<dbReference type="Pfam" id="PF13468">
    <property type="entry name" value="Glyoxalase_3"/>
    <property type="match status" value="1"/>
</dbReference>
<dbReference type="Gene3D" id="3.10.180.10">
    <property type="entry name" value="2,3-Dihydroxybiphenyl 1,2-Dioxygenase, domain 1"/>
    <property type="match status" value="1"/>
</dbReference>
<dbReference type="RefSeq" id="WP_275633880.1">
    <property type="nucleotide sequence ID" value="NZ_JARGYD010000006.1"/>
</dbReference>
<dbReference type="InterPro" id="IPR025870">
    <property type="entry name" value="Glyoxalase-like_dom"/>
</dbReference>
<gene>
    <name evidence="2" type="ORF">ACFOGP_16925</name>
</gene>
<evidence type="ECO:0000259" key="1">
    <source>
        <dbReference type="Pfam" id="PF13468"/>
    </source>
</evidence>
<proteinExistence type="predicted"/>
<dbReference type="InterPro" id="IPR029068">
    <property type="entry name" value="Glyas_Bleomycin-R_OHBP_Dase"/>
</dbReference>
<evidence type="ECO:0000313" key="2">
    <source>
        <dbReference type="EMBL" id="MFC3144410.1"/>
    </source>
</evidence>
<dbReference type="EMBL" id="JBHRTB010000010">
    <property type="protein sequence ID" value="MFC3144410.1"/>
    <property type="molecule type" value="Genomic_DNA"/>
</dbReference>
<sequence length="212" mass="22699">MTQIDHVFLFPHDLAGVKTLLEAKGLAPSFRRAHPGQGTANVCYCFENTYLELLWVDDATAQQHPGVARTGLIQRGTGGASACPIGIAWRDAQDAALDAETWDYHAPFLPAGMSIAVATESDDPTHPFVFRSPGTSAPSEWTDGRAGRLQRAAGLGAVERIVLGCPSGFRPGLALTLLAQDTILCTKDAPRWSLTFEITRTSGAKPLRLTVS</sequence>
<evidence type="ECO:0000313" key="3">
    <source>
        <dbReference type="Proteomes" id="UP001595632"/>
    </source>
</evidence>
<name>A0ABV7GWS4_9RHOB</name>
<keyword evidence="3" id="KW-1185">Reference proteome</keyword>
<accession>A0ABV7GWS4</accession>
<feature type="domain" description="Glyoxalase-like" evidence="1">
    <location>
        <begin position="4"/>
        <end position="88"/>
    </location>
</feature>